<gene>
    <name evidence="2" type="ORF">ACFSMZ_07575</name>
</gene>
<feature type="domain" description="Co-chaperone DjlA N-terminal" evidence="1">
    <location>
        <begin position="30"/>
        <end position="146"/>
    </location>
</feature>
<dbReference type="InterPro" id="IPR029024">
    <property type="entry name" value="TerB-like"/>
</dbReference>
<organism evidence="2 3">
    <name type="scientific">Chelativorans composti</name>
    <dbReference type="NCBI Taxonomy" id="768533"/>
    <lineage>
        <taxon>Bacteria</taxon>
        <taxon>Pseudomonadati</taxon>
        <taxon>Pseudomonadota</taxon>
        <taxon>Alphaproteobacteria</taxon>
        <taxon>Hyphomicrobiales</taxon>
        <taxon>Phyllobacteriaceae</taxon>
        <taxon>Chelativorans</taxon>
    </lineage>
</organism>
<dbReference type="EMBL" id="JBHUIR010000021">
    <property type="protein sequence ID" value="MFD2259625.1"/>
    <property type="molecule type" value="Genomic_DNA"/>
</dbReference>
<dbReference type="SUPFAM" id="SSF158682">
    <property type="entry name" value="TerB-like"/>
    <property type="match status" value="1"/>
</dbReference>
<dbReference type="Pfam" id="PF05099">
    <property type="entry name" value="TerB"/>
    <property type="match status" value="1"/>
</dbReference>
<keyword evidence="3" id="KW-1185">Reference proteome</keyword>
<reference evidence="3" key="1">
    <citation type="journal article" date="2019" name="Int. J. Syst. Evol. Microbiol.">
        <title>The Global Catalogue of Microorganisms (GCM) 10K type strain sequencing project: providing services to taxonomists for standard genome sequencing and annotation.</title>
        <authorList>
            <consortium name="The Broad Institute Genomics Platform"/>
            <consortium name="The Broad Institute Genome Sequencing Center for Infectious Disease"/>
            <person name="Wu L."/>
            <person name="Ma J."/>
        </authorList>
    </citation>
    <scope>NUCLEOTIDE SEQUENCE [LARGE SCALE GENOMIC DNA]</scope>
    <source>
        <strain evidence="3">KCTC 23707</strain>
    </source>
</reference>
<accession>A0ABW5DFY2</accession>
<evidence type="ECO:0000313" key="2">
    <source>
        <dbReference type="EMBL" id="MFD2259625.1"/>
    </source>
</evidence>
<protein>
    <submittedName>
        <fullName evidence="2">TerB family tellurite resistance protein</fullName>
    </submittedName>
</protein>
<dbReference type="InterPro" id="IPR007791">
    <property type="entry name" value="DjlA_N"/>
</dbReference>
<proteinExistence type="predicted"/>
<dbReference type="Proteomes" id="UP001597373">
    <property type="component" value="Unassembled WGS sequence"/>
</dbReference>
<dbReference type="CDD" id="cd07313">
    <property type="entry name" value="terB_like_2"/>
    <property type="match status" value="1"/>
</dbReference>
<comment type="caution">
    <text evidence="2">The sequence shown here is derived from an EMBL/GenBank/DDBJ whole genome shotgun (WGS) entry which is preliminary data.</text>
</comment>
<dbReference type="RefSeq" id="WP_345099070.1">
    <property type="nucleotide sequence ID" value="NZ_BAABGS010000020.1"/>
</dbReference>
<dbReference type="Gene3D" id="1.10.3680.10">
    <property type="entry name" value="TerB-like"/>
    <property type="match status" value="1"/>
</dbReference>
<evidence type="ECO:0000259" key="1">
    <source>
        <dbReference type="Pfam" id="PF05099"/>
    </source>
</evidence>
<sequence>MFERIFAFLKNLPGGHGASSRTLTEDDPRVAAAALLVHVIRADGERNDDELRGLTAALSKAYNLHGAELKAVIEAAQEAEASAVDIYTFTTVLKRHLDEEARIEFIRLVWEIVLSDGVMRELEENLVWRIAELIGVDGRTRVTIRQQVLEERGGIPGST</sequence>
<evidence type="ECO:0000313" key="3">
    <source>
        <dbReference type="Proteomes" id="UP001597373"/>
    </source>
</evidence>
<name>A0ABW5DFY2_9HYPH</name>